<dbReference type="PANTHER" id="PTHR30005:SF0">
    <property type="entry name" value="RETROGRADE REGULATION PROTEIN 2"/>
    <property type="match status" value="1"/>
</dbReference>
<dbReference type="PANTHER" id="PTHR30005">
    <property type="entry name" value="EXOPOLYPHOSPHATASE"/>
    <property type="match status" value="1"/>
</dbReference>
<dbReference type="InParanoid" id="A0A3N4MM10"/>
<dbReference type="STRING" id="1051890.A0A3N4MM10"/>
<dbReference type="Pfam" id="PF23566">
    <property type="entry name" value="RTG2_C"/>
    <property type="match status" value="1"/>
</dbReference>
<organism evidence="3 4">
    <name type="scientific">Terfezia boudieri ATCC MYA-4762</name>
    <dbReference type="NCBI Taxonomy" id="1051890"/>
    <lineage>
        <taxon>Eukaryota</taxon>
        <taxon>Fungi</taxon>
        <taxon>Dikarya</taxon>
        <taxon>Ascomycota</taxon>
        <taxon>Pezizomycotina</taxon>
        <taxon>Pezizomycetes</taxon>
        <taxon>Pezizales</taxon>
        <taxon>Pezizaceae</taxon>
        <taxon>Terfezia</taxon>
    </lineage>
</organism>
<dbReference type="OrthoDB" id="2014654at2759"/>
<dbReference type="InterPro" id="IPR050273">
    <property type="entry name" value="GppA/Ppx_hydrolase"/>
</dbReference>
<dbReference type="FunCoup" id="A0A3N4MM10">
    <property type="interactions" value="249"/>
</dbReference>
<dbReference type="GO" id="GO:0006357">
    <property type="term" value="P:regulation of transcription by RNA polymerase II"/>
    <property type="evidence" value="ECO:0007669"/>
    <property type="project" value="TreeGrafter"/>
</dbReference>
<name>A0A3N4MM10_9PEZI</name>
<dbReference type="AlphaFoldDB" id="A0A3N4MM10"/>
<keyword evidence="4" id="KW-1185">Reference proteome</keyword>
<evidence type="ECO:0000259" key="1">
    <source>
        <dbReference type="Pfam" id="PF02541"/>
    </source>
</evidence>
<evidence type="ECO:0000313" key="3">
    <source>
        <dbReference type="EMBL" id="RPB29115.1"/>
    </source>
</evidence>
<dbReference type="Proteomes" id="UP000267821">
    <property type="component" value="Unassembled WGS sequence"/>
</dbReference>
<proteinExistence type="predicted"/>
<protein>
    <submittedName>
        <fullName evidence="3">Ppx-GppA-domain-containing protein</fullName>
    </submittedName>
</protein>
<feature type="domain" description="Ppx/GppA phosphatase N-terminal" evidence="1">
    <location>
        <begin position="306"/>
        <end position="357"/>
    </location>
</feature>
<feature type="domain" description="RTG2 C-terminal" evidence="2">
    <location>
        <begin position="364"/>
        <end position="524"/>
    </location>
</feature>
<dbReference type="InterPro" id="IPR003695">
    <property type="entry name" value="Ppx_GppA_N"/>
</dbReference>
<dbReference type="FunFam" id="3.30.420.40:FF:000191">
    <property type="entry name" value="Retrograde regulation protein 2"/>
    <property type="match status" value="1"/>
</dbReference>
<dbReference type="EMBL" id="ML121528">
    <property type="protein sequence ID" value="RPB29115.1"/>
    <property type="molecule type" value="Genomic_DNA"/>
</dbReference>
<evidence type="ECO:0000313" key="4">
    <source>
        <dbReference type="Proteomes" id="UP000267821"/>
    </source>
</evidence>
<dbReference type="Gene3D" id="3.30.420.40">
    <property type="match status" value="1"/>
</dbReference>
<evidence type="ECO:0000259" key="2">
    <source>
        <dbReference type="Pfam" id="PF23566"/>
    </source>
</evidence>
<dbReference type="Pfam" id="PF02541">
    <property type="entry name" value="Ppx-GppA"/>
    <property type="match status" value="2"/>
</dbReference>
<dbReference type="InterPro" id="IPR043129">
    <property type="entry name" value="ATPase_NBD"/>
</dbReference>
<accession>A0A3N4MM10</accession>
<gene>
    <name evidence="3" type="ORF">L211DRAFT_864712</name>
</gene>
<feature type="domain" description="Ppx/GppA phosphatase N-terminal" evidence="1">
    <location>
        <begin position="34"/>
        <end position="227"/>
    </location>
</feature>
<dbReference type="Gene3D" id="3.30.420.150">
    <property type="entry name" value="Exopolyphosphatase. Domain 2"/>
    <property type="match status" value="1"/>
</dbReference>
<reference evidence="3 4" key="1">
    <citation type="journal article" date="2018" name="Nat. Ecol. Evol.">
        <title>Pezizomycetes genomes reveal the molecular basis of ectomycorrhizal truffle lifestyle.</title>
        <authorList>
            <person name="Murat C."/>
            <person name="Payen T."/>
            <person name="Noel B."/>
            <person name="Kuo A."/>
            <person name="Morin E."/>
            <person name="Chen J."/>
            <person name="Kohler A."/>
            <person name="Krizsan K."/>
            <person name="Balestrini R."/>
            <person name="Da Silva C."/>
            <person name="Montanini B."/>
            <person name="Hainaut M."/>
            <person name="Levati E."/>
            <person name="Barry K.W."/>
            <person name="Belfiori B."/>
            <person name="Cichocki N."/>
            <person name="Clum A."/>
            <person name="Dockter R.B."/>
            <person name="Fauchery L."/>
            <person name="Guy J."/>
            <person name="Iotti M."/>
            <person name="Le Tacon F."/>
            <person name="Lindquist E.A."/>
            <person name="Lipzen A."/>
            <person name="Malagnac F."/>
            <person name="Mello A."/>
            <person name="Molinier V."/>
            <person name="Miyauchi S."/>
            <person name="Poulain J."/>
            <person name="Riccioni C."/>
            <person name="Rubini A."/>
            <person name="Sitrit Y."/>
            <person name="Splivallo R."/>
            <person name="Traeger S."/>
            <person name="Wang M."/>
            <person name="Zifcakova L."/>
            <person name="Wipf D."/>
            <person name="Zambonelli A."/>
            <person name="Paolocci F."/>
            <person name="Nowrousian M."/>
            <person name="Ottonello S."/>
            <person name="Baldrian P."/>
            <person name="Spatafora J.W."/>
            <person name="Henrissat B."/>
            <person name="Nagy L.G."/>
            <person name="Aury J.M."/>
            <person name="Wincker P."/>
            <person name="Grigoriev I.V."/>
            <person name="Bonfante P."/>
            <person name="Martin F.M."/>
        </authorList>
    </citation>
    <scope>NUCLEOTIDE SEQUENCE [LARGE SCALE GENOMIC DNA]</scope>
    <source>
        <strain evidence="3 4">ATCC MYA-4762</strain>
    </source>
</reference>
<dbReference type="InterPro" id="IPR057512">
    <property type="entry name" value="RTG2_C"/>
</dbReference>
<dbReference type="SUPFAM" id="SSF53067">
    <property type="entry name" value="Actin-like ATPase domain"/>
    <property type="match status" value="2"/>
</dbReference>
<sequence>MEELQVNVHYRGLVDIGSNGVRFSITNLAPTSARIMPTLFQDRAPISLYDAQFSGTTKSPISNSVIEQLVTCMLRFKIICSEFGVPHKNVRVVATEATREAQNSAEFRGALEEATGWKVELLSKEDEGRIGAEGVASSFAEVRGLVMDLGGGSTQIIWMLSKDGVTKMAKKAVSFPYGAAAVTKKLETAINEDARSALHNQMVVNFKAAIASLDIPDELSDDIDNGGCVDNINHHSGGLRKEASYNLYLSGGGFRGFGYLLMAKHELKPYPIPIINGFTAPASHFARVAALHKDVNLTASLAPEMEQMFGISARRARQVPAVAFVIEALTEALHGALSNVIFCQGGVREGAIYEKLPPTIRAENPLVVATRPYAPPSQAKLLELLNNACPRSTPYHIRGGLLPPLANLMYYHSNVPKEGQASVALYATTTGVLANTHGLSHGLRALLGIALCDRWGGGVHASAGVLREGFVRLVGGEDAWWARYVGSVAALIGEVFPSGRMHGEEEQIRFFAQDDERKKKKKKEGKEEKIFSDGVVLPRVVSEGHAENATVLSGDGTDGERNHHVCGVEQPRIWLKVTVRKGDPMTSTLMFGKVVGGIEKVGKKKKMEGGWRRKVVVNISFIE</sequence>